<proteinExistence type="predicted"/>
<organism evidence="1 2">
    <name type="scientific">Streptomyces cupreus</name>
    <dbReference type="NCBI Taxonomy" id="2759956"/>
    <lineage>
        <taxon>Bacteria</taxon>
        <taxon>Bacillati</taxon>
        <taxon>Actinomycetota</taxon>
        <taxon>Actinomycetes</taxon>
        <taxon>Kitasatosporales</taxon>
        <taxon>Streptomycetaceae</taxon>
        <taxon>Streptomyces</taxon>
    </lineage>
</organism>
<dbReference type="EMBL" id="JACMSF010000018">
    <property type="protein sequence ID" value="MBC2903529.1"/>
    <property type="molecule type" value="Genomic_DNA"/>
</dbReference>
<name>A0A7X1J4H6_9ACTN</name>
<evidence type="ECO:0008006" key="3">
    <source>
        <dbReference type="Google" id="ProtNLM"/>
    </source>
</evidence>
<dbReference type="Proteomes" id="UP000584670">
    <property type="component" value="Unassembled WGS sequence"/>
</dbReference>
<keyword evidence="2" id="KW-1185">Reference proteome</keyword>
<gene>
    <name evidence="1" type="ORF">H4N64_18270</name>
</gene>
<protein>
    <recommendedName>
        <fullName evidence="3">HK97 gp10 family phage protein</fullName>
    </recommendedName>
</protein>
<evidence type="ECO:0000313" key="2">
    <source>
        <dbReference type="Proteomes" id="UP000584670"/>
    </source>
</evidence>
<sequence>MMASGPPFALGVETHEGLHALTRAIRAEEDGKELRKELAKNMREALKPGAAEAKSSIMAMPSSGLMSTAPALRSAVAKKIRPEVKLGGRWSGARVKAFKTKNVRGFPNAPKRLNRAGGWRHPVYGNREVWVQQHGKVDWFDRAFQGREGLYKAAVEQAMEDMARRIASRAE</sequence>
<reference evidence="1 2" key="1">
    <citation type="submission" date="2020-08" db="EMBL/GenBank/DDBJ databases">
        <title>Streptomyces sp. PSKA01 genome sequencing and assembly.</title>
        <authorList>
            <person name="Mandal S."/>
            <person name="Maiti P.K."/>
            <person name="Das P."/>
        </authorList>
    </citation>
    <scope>NUCLEOTIDE SEQUENCE [LARGE SCALE GENOMIC DNA]</scope>
    <source>
        <strain evidence="1 2">PSKA01</strain>
    </source>
</reference>
<evidence type="ECO:0000313" key="1">
    <source>
        <dbReference type="EMBL" id="MBC2903529.1"/>
    </source>
</evidence>
<accession>A0A7X1J4H6</accession>
<comment type="caution">
    <text evidence="1">The sequence shown here is derived from an EMBL/GenBank/DDBJ whole genome shotgun (WGS) entry which is preliminary data.</text>
</comment>
<dbReference type="AlphaFoldDB" id="A0A7X1J4H6"/>